<dbReference type="GO" id="GO:0005829">
    <property type="term" value="C:cytosol"/>
    <property type="evidence" value="ECO:0007669"/>
    <property type="project" value="TreeGrafter"/>
</dbReference>
<keyword evidence="5" id="KW-0804">Transcription</keyword>
<accession>A0A381QLW9</accession>
<dbReference type="AlphaFoldDB" id="A0A381QLW9"/>
<evidence type="ECO:0000313" key="7">
    <source>
        <dbReference type="EMBL" id="SUZ79439.1"/>
    </source>
</evidence>
<gene>
    <name evidence="7" type="ORF">METZ01_LOCUS32293</name>
</gene>
<evidence type="ECO:0000256" key="3">
    <source>
        <dbReference type="ARBA" id="ARBA00022884"/>
    </source>
</evidence>
<keyword evidence="3" id="KW-0694">RNA-binding</keyword>
<dbReference type="GO" id="GO:0031564">
    <property type="term" value="P:transcription antitermination"/>
    <property type="evidence" value="ECO:0007669"/>
    <property type="project" value="UniProtKB-KW"/>
</dbReference>
<keyword evidence="2" id="KW-0889">Transcription antitermination</keyword>
<protein>
    <recommendedName>
        <fullName evidence="6">NusB/RsmB/TIM44 domain-containing protein</fullName>
    </recommendedName>
</protein>
<proteinExistence type="inferred from homology"/>
<reference evidence="7" key="1">
    <citation type="submission" date="2018-05" db="EMBL/GenBank/DDBJ databases">
        <authorList>
            <person name="Lanie J.A."/>
            <person name="Ng W.-L."/>
            <person name="Kazmierczak K.M."/>
            <person name="Andrzejewski T.M."/>
            <person name="Davidsen T.M."/>
            <person name="Wayne K.J."/>
            <person name="Tettelin H."/>
            <person name="Glass J.I."/>
            <person name="Rusch D."/>
            <person name="Podicherti R."/>
            <person name="Tsui H.-C.T."/>
            <person name="Winkler M.E."/>
        </authorList>
    </citation>
    <scope>NUCLEOTIDE SEQUENCE</scope>
</reference>
<dbReference type="InterPro" id="IPR035926">
    <property type="entry name" value="NusB-like_sf"/>
</dbReference>
<evidence type="ECO:0000256" key="4">
    <source>
        <dbReference type="ARBA" id="ARBA00023015"/>
    </source>
</evidence>
<dbReference type="Gene3D" id="1.10.940.10">
    <property type="entry name" value="NusB-like"/>
    <property type="match status" value="1"/>
</dbReference>
<evidence type="ECO:0000256" key="2">
    <source>
        <dbReference type="ARBA" id="ARBA00022814"/>
    </source>
</evidence>
<dbReference type="EMBL" id="UINC01001386">
    <property type="protein sequence ID" value="SUZ79439.1"/>
    <property type="molecule type" value="Genomic_DNA"/>
</dbReference>
<dbReference type="PANTHER" id="PTHR11078">
    <property type="entry name" value="N UTILIZATION SUBSTANCE PROTEIN B-RELATED"/>
    <property type="match status" value="1"/>
</dbReference>
<organism evidence="7">
    <name type="scientific">marine metagenome</name>
    <dbReference type="NCBI Taxonomy" id="408172"/>
    <lineage>
        <taxon>unclassified sequences</taxon>
        <taxon>metagenomes</taxon>
        <taxon>ecological metagenomes</taxon>
    </lineage>
</organism>
<name>A0A381QLW9_9ZZZZ</name>
<dbReference type="GO" id="GO:0006353">
    <property type="term" value="P:DNA-templated transcription termination"/>
    <property type="evidence" value="ECO:0007669"/>
    <property type="project" value="InterPro"/>
</dbReference>
<evidence type="ECO:0000259" key="6">
    <source>
        <dbReference type="Pfam" id="PF01029"/>
    </source>
</evidence>
<dbReference type="Pfam" id="PF01029">
    <property type="entry name" value="NusB"/>
    <property type="match status" value="1"/>
</dbReference>
<evidence type="ECO:0000256" key="1">
    <source>
        <dbReference type="ARBA" id="ARBA00005952"/>
    </source>
</evidence>
<dbReference type="InterPro" id="IPR006027">
    <property type="entry name" value="NusB_RsmB_TIM44"/>
</dbReference>
<keyword evidence="4" id="KW-0805">Transcription regulation</keyword>
<dbReference type="SUPFAM" id="SSF48013">
    <property type="entry name" value="NusB-like"/>
    <property type="match status" value="1"/>
</dbReference>
<feature type="domain" description="NusB/RsmB/TIM44" evidence="6">
    <location>
        <begin position="12"/>
        <end position="136"/>
    </location>
</feature>
<sequence length="159" mass="17665">MMVTGAGHQNRHRSRELALQVLYQCEITHLKVATALETFWSTKPAPESGRPFASLLAEGTIEHLDEIDLLIAKSVEHWRPSRLVLLDRLILRMAVFEFLYTSETPKPVVINEALELARTFSAADSVAFINGVLDDIRIRLERDDPATIIAPAVGDGCSS</sequence>
<dbReference type="NCBIfam" id="TIGR01951">
    <property type="entry name" value="nusB"/>
    <property type="match status" value="1"/>
</dbReference>
<evidence type="ECO:0000256" key="5">
    <source>
        <dbReference type="ARBA" id="ARBA00023163"/>
    </source>
</evidence>
<dbReference type="HAMAP" id="MF_00073">
    <property type="entry name" value="NusB"/>
    <property type="match status" value="1"/>
</dbReference>
<comment type="similarity">
    <text evidence="1">Belongs to the NusB family.</text>
</comment>
<dbReference type="InterPro" id="IPR011605">
    <property type="entry name" value="NusB_fam"/>
</dbReference>
<dbReference type="GO" id="GO:0003723">
    <property type="term" value="F:RNA binding"/>
    <property type="evidence" value="ECO:0007669"/>
    <property type="project" value="UniProtKB-KW"/>
</dbReference>
<dbReference type="PANTHER" id="PTHR11078:SF3">
    <property type="entry name" value="ANTITERMINATION NUSB DOMAIN-CONTAINING PROTEIN"/>
    <property type="match status" value="1"/>
</dbReference>